<dbReference type="RefSeq" id="XP_033776088.1">
    <property type="nucleotide sequence ID" value="XM_033920197.1"/>
</dbReference>
<dbReference type="GO" id="GO:0015485">
    <property type="term" value="F:cholesterol binding"/>
    <property type="evidence" value="ECO:0007669"/>
    <property type="project" value="TreeGrafter"/>
</dbReference>
<reference evidence="7" key="1">
    <citation type="submission" date="2025-08" db="UniProtKB">
        <authorList>
            <consortium name="RefSeq"/>
        </authorList>
    </citation>
    <scope>IDENTIFICATION</scope>
</reference>
<dbReference type="GO" id="GO:0070508">
    <property type="term" value="P:cholesterol import"/>
    <property type="evidence" value="ECO:0007669"/>
    <property type="project" value="TreeGrafter"/>
</dbReference>
<dbReference type="GeneID" id="117348281"/>
<evidence type="ECO:0000256" key="3">
    <source>
        <dbReference type="ARBA" id="ARBA00023121"/>
    </source>
</evidence>
<evidence type="ECO:0000256" key="2">
    <source>
        <dbReference type="ARBA" id="ARBA00023055"/>
    </source>
</evidence>
<evidence type="ECO:0000256" key="1">
    <source>
        <dbReference type="ARBA" id="ARBA00022448"/>
    </source>
</evidence>
<keyword evidence="3" id="KW-0446">Lipid-binding</keyword>
<dbReference type="AlphaFoldDB" id="A0A6P8PN31"/>
<dbReference type="PANTHER" id="PTHR46374">
    <property type="entry name" value="PROTEIN CBG07384"/>
    <property type="match status" value="1"/>
</dbReference>
<evidence type="ECO:0000313" key="6">
    <source>
        <dbReference type="Proteomes" id="UP000515159"/>
    </source>
</evidence>
<keyword evidence="1" id="KW-0813">Transport</keyword>
<dbReference type="InParanoid" id="A0A6P8PN31"/>
<dbReference type="FunCoup" id="A0A6P8PN31">
    <property type="interactions" value="443"/>
</dbReference>
<organism evidence="6 7">
    <name type="scientific">Geotrypetes seraphini</name>
    <name type="common">Gaboon caecilian</name>
    <name type="synonym">Caecilia seraphini</name>
    <dbReference type="NCBI Taxonomy" id="260995"/>
    <lineage>
        <taxon>Eukaryota</taxon>
        <taxon>Metazoa</taxon>
        <taxon>Chordata</taxon>
        <taxon>Craniata</taxon>
        <taxon>Vertebrata</taxon>
        <taxon>Euteleostomi</taxon>
        <taxon>Amphibia</taxon>
        <taxon>Gymnophiona</taxon>
        <taxon>Geotrypetes</taxon>
    </lineage>
</organism>
<comment type="function">
    <text evidence="4">May be involved in the intracellular transport of sterols or other lipids. May bind cholesterol or other sterols.</text>
</comment>
<dbReference type="KEGG" id="gsh:117348281"/>
<dbReference type="CTD" id="80765"/>
<accession>A0A6P8PN31</accession>
<dbReference type="InterPro" id="IPR023393">
    <property type="entry name" value="START-like_dom_sf"/>
</dbReference>
<keyword evidence="6" id="KW-1185">Reference proteome</keyword>
<protein>
    <submittedName>
        <fullName evidence="7">StAR-related lipid transfer protein 5</fullName>
    </submittedName>
</protein>
<name>A0A6P8PN31_GEOSA</name>
<dbReference type="Pfam" id="PF01852">
    <property type="entry name" value="START"/>
    <property type="match status" value="1"/>
</dbReference>
<evidence type="ECO:0000259" key="5">
    <source>
        <dbReference type="PROSITE" id="PS50848"/>
    </source>
</evidence>
<dbReference type="PROSITE" id="PS50848">
    <property type="entry name" value="START"/>
    <property type="match status" value="1"/>
</dbReference>
<dbReference type="OrthoDB" id="196858at2759"/>
<dbReference type="PANTHER" id="PTHR46374:SF3">
    <property type="entry name" value="STAR-RELATED LIPID TRANSFER PROTEIN 5"/>
    <property type="match status" value="1"/>
</dbReference>
<dbReference type="InterPro" id="IPR002913">
    <property type="entry name" value="START_lipid-bd_dom"/>
</dbReference>
<dbReference type="GO" id="GO:0120020">
    <property type="term" value="F:cholesterol transfer activity"/>
    <property type="evidence" value="ECO:0007669"/>
    <property type="project" value="TreeGrafter"/>
</dbReference>
<dbReference type="InterPro" id="IPR043556">
    <property type="entry name" value="StARD5/6"/>
</dbReference>
<dbReference type="SMART" id="SM00234">
    <property type="entry name" value="START"/>
    <property type="match status" value="1"/>
</dbReference>
<evidence type="ECO:0000313" key="7">
    <source>
        <dbReference type="RefSeq" id="XP_033776088.1"/>
    </source>
</evidence>
<sequence length="210" mass="23218">MDYSELARAAAVKVLNYSREPGGWRLCKSTDEVSIYWRPSTEFPGNVYKGEGIVNEAPKHLWEYLKPEPGGLRVTWDKTVKEFEVIEAVTDTISVCRTVTPAAAMKIISPRDFVDVVLVNQYEDGTIASSATNVQHTSCPPQPGYVRGLNHPCGCLCVPVPGDPGKTQLVSVFQTDLSGRLPQSVVDSFFPYSMAQFYSNLIKAVRTQNL</sequence>
<proteinExistence type="predicted"/>
<evidence type="ECO:0000256" key="4">
    <source>
        <dbReference type="ARBA" id="ARBA00024750"/>
    </source>
</evidence>
<keyword evidence="2" id="KW-0445">Lipid transport</keyword>
<gene>
    <name evidence="7" type="primary">STARD5</name>
</gene>
<feature type="domain" description="START" evidence="5">
    <location>
        <begin position="23"/>
        <end position="210"/>
    </location>
</feature>
<dbReference type="Gene3D" id="3.30.530.20">
    <property type="match status" value="1"/>
</dbReference>
<dbReference type="Proteomes" id="UP000515159">
    <property type="component" value="Chromosome 14"/>
</dbReference>
<dbReference type="SUPFAM" id="SSF55961">
    <property type="entry name" value="Bet v1-like"/>
    <property type="match status" value="1"/>
</dbReference>